<sequence>MESSTTTTSTRAYVSKAPSKLISIKEGEGGSSSDLIKTTSSIEPKDRGKVILIKQSYQEKNKQQATKLERHRKINSILHQRENDPPSLNKGDPNKNWCYETTEITMLGKSDKFLKMPKKSFETKNYEVNQFDFPTTHKLLTSPQFKLSDDFKNKDEYKSLKIHFHTILGKNKDYVWSLVKIVKLMKIERDVLFHGSL</sequence>
<evidence type="ECO:0000313" key="2">
    <source>
        <dbReference type="Proteomes" id="UP001177003"/>
    </source>
</evidence>
<dbReference type="Proteomes" id="UP001177003">
    <property type="component" value="Chromosome 5"/>
</dbReference>
<reference evidence="1" key="1">
    <citation type="submission" date="2023-04" db="EMBL/GenBank/DDBJ databases">
        <authorList>
            <person name="Vijverberg K."/>
            <person name="Xiong W."/>
            <person name="Schranz E."/>
        </authorList>
    </citation>
    <scope>NUCLEOTIDE SEQUENCE</scope>
</reference>
<name>A0AA36EAP7_LACSI</name>
<keyword evidence="2" id="KW-1185">Reference proteome</keyword>
<dbReference type="EMBL" id="OX465081">
    <property type="protein sequence ID" value="CAI9288522.1"/>
    <property type="molecule type" value="Genomic_DNA"/>
</dbReference>
<accession>A0AA36EAP7</accession>
<proteinExistence type="predicted"/>
<dbReference type="AlphaFoldDB" id="A0AA36EAP7"/>
<protein>
    <submittedName>
        <fullName evidence="1">Uncharacterized protein</fullName>
    </submittedName>
</protein>
<gene>
    <name evidence="1" type="ORF">LSALG_LOCUS27815</name>
</gene>
<evidence type="ECO:0000313" key="1">
    <source>
        <dbReference type="EMBL" id="CAI9288522.1"/>
    </source>
</evidence>
<organism evidence="1 2">
    <name type="scientific">Lactuca saligna</name>
    <name type="common">Willowleaf lettuce</name>
    <dbReference type="NCBI Taxonomy" id="75948"/>
    <lineage>
        <taxon>Eukaryota</taxon>
        <taxon>Viridiplantae</taxon>
        <taxon>Streptophyta</taxon>
        <taxon>Embryophyta</taxon>
        <taxon>Tracheophyta</taxon>
        <taxon>Spermatophyta</taxon>
        <taxon>Magnoliopsida</taxon>
        <taxon>eudicotyledons</taxon>
        <taxon>Gunneridae</taxon>
        <taxon>Pentapetalae</taxon>
        <taxon>asterids</taxon>
        <taxon>campanulids</taxon>
        <taxon>Asterales</taxon>
        <taxon>Asteraceae</taxon>
        <taxon>Cichorioideae</taxon>
        <taxon>Cichorieae</taxon>
        <taxon>Lactucinae</taxon>
        <taxon>Lactuca</taxon>
    </lineage>
</organism>